<dbReference type="OrthoDB" id="8127at2157"/>
<dbReference type="SUPFAM" id="SSF47384">
    <property type="entry name" value="Homodimeric domain of signal transducing histidine kinase"/>
    <property type="match status" value="1"/>
</dbReference>
<evidence type="ECO:0000256" key="4">
    <source>
        <dbReference type="ARBA" id="ARBA00022679"/>
    </source>
</evidence>
<reference evidence="13 14" key="1">
    <citation type="submission" date="2018-06" db="EMBL/GenBank/DDBJ databases">
        <title>Natronomonas sp. F16-60 a new haloarchaeon isolated from a solar saltern of Isla Cristina, Huelva, Spain.</title>
        <authorList>
            <person name="Duran-Viseras A."/>
            <person name="Sanchez-Porro C."/>
            <person name="Ventosa A."/>
        </authorList>
    </citation>
    <scope>NUCLEOTIDE SEQUENCE [LARGE SCALE GENOMIC DNA]</scope>
    <source>
        <strain evidence="13 14">F16-60</strain>
    </source>
</reference>
<dbReference type="SMART" id="SM00086">
    <property type="entry name" value="PAC"/>
    <property type="match status" value="2"/>
</dbReference>
<evidence type="ECO:0000259" key="10">
    <source>
        <dbReference type="PROSITE" id="PS50110"/>
    </source>
</evidence>
<dbReference type="SMART" id="SM00388">
    <property type="entry name" value="HisKA"/>
    <property type="match status" value="1"/>
</dbReference>
<dbReference type="SMART" id="SM00065">
    <property type="entry name" value="GAF"/>
    <property type="match status" value="1"/>
</dbReference>
<keyword evidence="3 6" id="KW-0597">Phosphoprotein</keyword>
<dbReference type="RefSeq" id="WP_144262289.1">
    <property type="nucleotide sequence ID" value="NZ_QMDX01000006.1"/>
</dbReference>
<dbReference type="InterPro" id="IPR004358">
    <property type="entry name" value="Sig_transdc_His_kin-like_C"/>
</dbReference>
<dbReference type="InterPro" id="IPR003018">
    <property type="entry name" value="GAF"/>
</dbReference>
<dbReference type="Gene3D" id="3.40.50.2300">
    <property type="match status" value="1"/>
</dbReference>
<dbReference type="InterPro" id="IPR003594">
    <property type="entry name" value="HATPase_dom"/>
</dbReference>
<dbReference type="PRINTS" id="PR00344">
    <property type="entry name" value="BCTRLSENSOR"/>
</dbReference>
<dbReference type="InterPro" id="IPR013655">
    <property type="entry name" value="PAS_fold_3"/>
</dbReference>
<dbReference type="Gene3D" id="3.30.450.40">
    <property type="match status" value="1"/>
</dbReference>
<dbReference type="InParanoid" id="A0A554N8P3"/>
<comment type="caution">
    <text evidence="13">The sequence shown here is derived from an EMBL/GenBank/DDBJ whole genome shotgun (WGS) entry which is preliminary data.</text>
</comment>
<sequence length="799" mass="86718">MERVPGSVRVLHVDDDPDFVDMAATFLEREDDDFAVETATCAEAALDRLGADRFDCIVSDHDMPERNGLEFLEAVRADHGDLPFILFTGKGSEELASEAISAGVSDYLQKGRGTEQYAILANRIRNLVDQRRAERAADRTETLLSELAANSDDVFWSYTADWSELLFISDSYAAIWGQSVERLRADPTAFIEATHPADRDRALAAMERVSAGETIDLEFRVNPDESYGRWVWVRGTPILEDGEVVRLAGFARDVTERRRREQALEELHTVAAELPELDSREAICQRTVEAASNILAFDLCIINLATDGVLAPMATSGDLSPEDIRPMSFDEALAGLTYRTGETQLVDDLEAHREANPQGAFRSGLSIPLGDHGVFQATNGALAAFDDTDRDLAELLVAHATRALDQLAHEGELERYETIVGALGDPVYTTDEEGRYTYVNDAFVELTGHDREEILGEEAPFLLTEASVERALDCIRELLSGDARHQQTYDITVETADGERVSCEDNLALLPLEDGEYRGAAGVVRDVTDRVERERELERQNDRLEEFTSVVSHDLRNPLNVAQGRLDRARQAFDSAELDAANDALDRMDELVEDLLALARQGTAATAPEPVPLVDAVETAWRHVETTGATLAVETDAVVLADRSRLTEFLENLIRNAVEHGPTGDQPAAGDAVEHGSTGLDPEARQGAAEHGSTSPTARQDGVVADRMADDPTTGSAALTVTVGDLADGFYVADDGAGVPDDAADRVFEAGFSTEDEGTGFGLNIVSNIAEAHGWTVDVTESAGGGARFEVTGAGLLAD</sequence>
<dbReference type="InterPro" id="IPR036890">
    <property type="entry name" value="HATPase_C_sf"/>
</dbReference>
<dbReference type="InterPro" id="IPR001610">
    <property type="entry name" value="PAC"/>
</dbReference>
<evidence type="ECO:0000256" key="7">
    <source>
        <dbReference type="SAM" id="Coils"/>
    </source>
</evidence>
<evidence type="ECO:0000259" key="12">
    <source>
        <dbReference type="PROSITE" id="PS50113"/>
    </source>
</evidence>
<organism evidence="13 14">
    <name type="scientific">Haloglomus irregulare</name>
    <dbReference type="NCBI Taxonomy" id="2234134"/>
    <lineage>
        <taxon>Archaea</taxon>
        <taxon>Methanobacteriati</taxon>
        <taxon>Methanobacteriota</taxon>
        <taxon>Stenosarchaea group</taxon>
        <taxon>Halobacteria</taxon>
        <taxon>Halobacteriales</taxon>
        <taxon>Natronomonadaceae</taxon>
        <taxon>Haloglomus</taxon>
    </lineage>
</organism>
<feature type="domain" description="PAS" evidence="11">
    <location>
        <begin position="412"/>
        <end position="482"/>
    </location>
</feature>
<dbReference type="InterPro" id="IPR052162">
    <property type="entry name" value="Sensor_kinase/Photoreceptor"/>
</dbReference>
<keyword evidence="4" id="KW-0808">Transferase</keyword>
<evidence type="ECO:0000313" key="14">
    <source>
        <dbReference type="Proteomes" id="UP000319894"/>
    </source>
</evidence>
<dbReference type="InterPro" id="IPR013656">
    <property type="entry name" value="PAS_4"/>
</dbReference>
<keyword evidence="14" id="KW-1185">Reference proteome</keyword>
<dbReference type="CDD" id="cd00082">
    <property type="entry name" value="HisKA"/>
    <property type="match status" value="1"/>
</dbReference>
<dbReference type="PANTHER" id="PTHR43304:SF1">
    <property type="entry name" value="PAC DOMAIN-CONTAINING PROTEIN"/>
    <property type="match status" value="1"/>
</dbReference>
<dbReference type="Proteomes" id="UP000319894">
    <property type="component" value="Unassembled WGS sequence"/>
</dbReference>
<dbReference type="SUPFAM" id="SSF55785">
    <property type="entry name" value="PYP-like sensor domain (PAS domain)"/>
    <property type="match status" value="2"/>
</dbReference>
<dbReference type="InterPro" id="IPR005467">
    <property type="entry name" value="His_kinase_dom"/>
</dbReference>
<dbReference type="InterPro" id="IPR001789">
    <property type="entry name" value="Sig_transdc_resp-reg_receiver"/>
</dbReference>
<dbReference type="GO" id="GO:0000155">
    <property type="term" value="F:phosphorelay sensor kinase activity"/>
    <property type="evidence" value="ECO:0007669"/>
    <property type="project" value="InterPro"/>
</dbReference>
<dbReference type="NCBIfam" id="TIGR00229">
    <property type="entry name" value="sensory_box"/>
    <property type="match status" value="2"/>
</dbReference>
<dbReference type="PROSITE" id="PS50112">
    <property type="entry name" value="PAS"/>
    <property type="match status" value="1"/>
</dbReference>
<dbReference type="PROSITE" id="PS50109">
    <property type="entry name" value="HIS_KIN"/>
    <property type="match status" value="1"/>
</dbReference>
<dbReference type="Pfam" id="PF00072">
    <property type="entry name" value="Response_reg"/>
    <property type="match status" value="1"/>
</dbReference>
<evidence type="ECO:0000256" key="5">
    <source>
        <dbReference type="ARBA" id="ARBA00022777"/>
    </source>
</evidence>
<dbReference type="SUPFAM" id="SSF55781">
    <property type="entry name" value="GAF domain-like"/>
    <property type="match status" value="1"/>
</dbReference>
<evidence type="ECO:0000256" key="3">
    <source>
        <dbReference type="ARBA" id="ARBA00022553"/>
    </source>
</evidence>
<dbReference type="PROSITE" id="PS50113">
    <property type="entry name" value="PAC"/>
    <property type="match status" value="2"/>
</dbReference>
<evidence type="ECO:0000259" key="9">
    <source>
        <dbReference type="PROSITE" id="PS50109"/>
    </source>
</evidence>
<feature type="domain" description="Histidine kinase" evidence="9">
    <location>
        <begin position="550"/>
        <end position="792"/>
    </location>
</feature>
<dbReference type="SUPFAM" id="SSF55874">
    <property type="entry name" value="ATPase domain of HSP90 chaperone/DNA topoisomerase II/histidine kinase"/>
    <property type="match status" value="1"/>
</dbReference>
<dbReference type="SMART" id="SM00448">
    <property type="entry name" value="REC"/>
    <property type="match status" value="1"/>
</dbReference>
<dbReference type="EMBL" id="QMDX01000006">
    <property type="protein sequence ID" value="TSD13767.1"/>
    <property type="molecule type" value="Genomic_DNA"/>
</dbReference>
<protein>
    <recommendedName>
        <fullName evidence="2">histidine kinase</fullName>
        <ecNumber evidence="2">2.7.13.3</ecNumber>
    </recommendedName>
</protein>
<feature type="coiled-coil region" evidence="7">
    <location>
        <begin position="559"/>
        <end position="601"/>
    </location>
</feature>
<name>A0A554N8P3_9EURY</name>
<comment type="catalytic activity">
    <reaction evidence="1">
        <text>ATP + protein L-histidine = ADP + protein N-phospho-L-histidine.</text>
        <dbReference type="EC" id="2.7.13.3"/>
    </reaction>
</comment>
<dbReference type="Gene3D" id="3.30.565.10">
    <property type="entry name" value="Histidine kinase-like ATPase, C-terminal domain"/>
    <property type="match status" value="1"/>
</dbReference>
<dbReference type="InterPro" id="IPR036097">
    <property type="entry name" value="HisK_dim/P_sf"/>
</dbReference>
<evidence type="ECO:0000256" key="2">
    <source>
        <dbReference type="ARBA" id="ARBA00012438"/>
    </source>
</evidence>
<dbReference type="InterPro" id="IPR003661">
    <property type="entry name" value="HisK_dim/P_dom"/>
</dbReference>
<dbReference type="AlphaFoldDB" id="A0A554N8P3"/>
<dbReference type="SMART" id="SM00387">
    <property type="entry name" value="HATPase_c"/>
    <property type="match status" value="1"/>
</dbReference>
<dbReference type="SMART" id="SM00091">
    <property type="entry name" value="PAS"/>
    <property type="match status" value="2"/>
</dbReference>
<dbReference type="PROSITE" id="PS50110">
    <property type="entry name" value="RESPONSE_REGULATORY"/>
    <property type="match status" value="1"/>
</dbReference>
<dbReference type="EC" id="2.7.13.3" evidence="2"/>
<dbReference type="InterPro" id="IPR035965">
    <property type="entry name" value="PAS-like_dom_sf"/>
</dbReference>
<evidence type="ECO:0000259" key="11">
    <source>
        <dbReference type="PROSITE" id="PS50112"/>
    </source>
</evidence>
<dbReference type="InterPro" id="IPR029016">
    <property type="entry name" value="GAF-like_dom_sf"/>
</dbReference>
<dbReference type="CDD" id="cd00130">
    <property type="entry name" value="PAS"/>
    <property type="match status" value="1"/>
</dbReference>
<gene>
    <name evidence="13" type="ORF">DP107_11415</name>
</gene>
<keyword evidence="7" id="KW-0175">Coiled coil</keyword>
<dbReference type="CDD" id="cd00156">
    <property type="entry name" value="REC"/>
    <property type="match status" value="1"/>
</dbReference>
<dbReference type="Pfam" id="PF08448">
    <property type="entry name" value="PAS_4"/>
    <property type="match status" value="1"/>
</dbReference>
<dbReference type="Pfam" id="PF08447">
    <property type="entry name" value="PAS_3"/>
    <property type="match status" value="1"/>
</dbReference>
<feature type="domain" description="PAC" evidence="12">
    <location>
        <begin position="487"/>
        <end position="539"/>
    </location>
</feature>
<dbReference type="SUPFAM" id="SSF52172">
    <property type="entry name" value="CheY-like"/>
    <property type="match status" value="1"/>
</dbReference>
<dbReference type="InterPro" id="IPR011006">
    <property type="entry name" value="CheY-like_superfamily"/>
</dbReference>
<evidence type="ECO:0000256" key="6">
    <source>
        <dbReference type="PROSITE-ProRule" id="PRU00169"/>
    </source>
</evidence>
<feature type="region of interest" description="Disordered" evidence="8">
    <location>
        <begin position="659"/>
        <end position="702"/>
    </location>
</feature>
<dbReference type="Pfam" id="PF02518">
    <property type="entry name" value="HATPase_c"/>
    <property type="match status" value="1"/>
</dbReference>
<dbReference type="Gene3D" id="3.30.450.20">
    <property type="entry name" value="PAS domain"/>
    <property type="match status" value="2"/>
</dbReference>
<feature type="domain" description="Response regulatory" evidence="10">
    <location>
        <begin position="9"/>
        <end position="125"/>
    </location>
</feature>
<dbReference type="InterPro" id="IPR000700">
    <property type="entry name" value="PAS-assoc_C"/>
</dbReference>
<keyword evidence="5" id="KW-0418">Kinase</keyword>
<dbReference type="PANTHER" id="PTHR43304">
    <property type="entry name" value="PHYTOCHROME-LIKE PROTEIN CPH1"/>
    <property type="match status" value="1"/>
</dbReference>
<dbReference type="Pfam" id="PF13185">
    <property type="entry name" value="GAF_2"/>
    <property type="match status" value="1"/>
</dbReference>
<dbReference type="InterPro" id="IPR000014">
    <property type="entry name" value="PAS"/>
</dbReference>
<evidence type="ECO:0000256" key="8">
    <source>
        <dbReference type="SAM" id="MobiDB-lite"/>
    </source>
</evidence>
<dbReference type="Gene3D" id="1.10.287.130">
    <property type="match status" value="1"/>
</dbReference>
<accession>A0A554N8P3</accession>
<feature type="modified residue" description="4-aspartylphosphate" evidence="6">
    <location>
        <position position="60"/>
    </location>
</feature>
<feature type="domain" description="PAC" evidence="12">
    <location>
        <begin position="215"/>
        <end position="266"/>
    </location>
</feature>
<dbReference type="Pfam" id="PF00512">
    <property type="entry name" value="HisKA"/>
    <property type="match status" value="1"/>
</dbReference>
<proteinExistence type="predicted"/>
<evidence type="ECO:0000256" key="1">
    <source>
        <dbReference type="ARBA" id="ARBA00000085"/>
    </source>
</evidence>
<evidence type="ECO:0000313" key="13">
    <source>
        <dbReference type="EMBL" id="TSD13767.1"/>
    </source>
</evidence>